<dbReference type="InterPro" id="IPR050424">
    <property type="entry name" value="Gfo-Idh-MocA_inositol_DH"/>
</dbReference>
<feature type="domain" description="Gfo/Idh/MocA-like oxidoreductase N-terminal" evidence="1">
    <location>
        <begin position="6"/>
        <end position="125"/>
    </location>
</feature>
<dbReference type="Gene3D" id="3.40.50.720">
    <property type="entry name" value="NAD(P)-binding Rossmann-like Domain"/>
    <property type="match status" value="1"/>
</dbReference>
<keyword evidence="4" id="KW-1185">Reference proteome</keyword>
<sequence>MPEEQVRYGLVGTGMMGVEHLANLAITPGAVVTAIADPTAASLGWASDALGERADGVATFADSQALAMSGLVDAVIVASPNHTHREVLTPLFGEGIAILCEKPLATTIEDARWIVEQAEASDAPFWTAMEYRYMPPAATFIDEIHGGAIGRLQMLSIREHRFPFLPKVGDWNRFARNTGGTMVEKCCHFFDLMRLITQSEAVRVYCSGAMDVNHLDERYDSGTGPERPDIIDNSYTTVDFANGVRAMLDLSMFADGAENQEEIAAVGDAARLEVLIPEGALVHSPRVGFRNPKRPSRRVVAVDQAALEAGSHHGSTFYEHQKFIAAVRGEGSVEVTARDGLMAVAIGTAAEISAREHRVVTMSELGF</sequence>
<evidence type="ECO:0000313" key="3">
    <source>
        <dbReference type="EMBL" id="TPG13151.1"/>
    </source>
</evidence>
<dbReference type="InterPro" id="IPR000683">
    <property type="entry name" value="Gfo/Idh/MocA-like_OxRdtase_N"/>
</dbReference>
<proteinExistence type="predicted"/>
<dbReference type="AlphaFoldDB" id="A0A502CN90"/>
<organism evidence="3 4">
    <name type="scientific">Sphingomonas oligophenolica</name>
    <dbReference type="NCBI Taxonomy" id="301154"/>
    <lineage>
        <taxon>Bacteria</taxon>
        <taxon>Pseudomonadati</taxon>
        <taxon>Pseudomonadota</taxon>
        <taxon>Alphaproteobacteria</taxon>
        <taxon>Sphingomonadales</taxon>
        <taxon>Sphingomonadaceae</taxon>
        <taxon>Sphingomonas</taxon>
    </lineage>
</organism>
<dbReference type="RefSeq" id="WP_140869834.1">
    <property type="nucleotide sequence ID" value="NZ_RCZK01000004.1"/>
</dbReference>
<protein>
    <submittedName>
        <fullName evidence="3">Gfo/Idh/MocA family oxidoreductase</fullName>
    </submittedName>
</protein>
<feature type="domain" description="Gfo/Idh/MocA-like oxidoreductase C-terminal" evidence="2">
    <location>
        <begin position="143"/>
        <end position="362"/>
    </location>
</feature>
<dbReference type="Pfam" id="PF01408">
    <property type="entry name" value="GFO_IDH_MocA"/>
    <property type="match status" value="1"/>
</dbReference>
<reference evidence="3 4" key="1">
    <citation type="journal article" date="2019" name="Environ. Microbiol.">
        <title>Species interactions and distinct microbial communities in high Arctic permafrost affected cryosols are associated with the CH4 and CO2 gas fluxes.</title>
        <authorList>
            <person name="Altshuler I."/>
            <person name="Hamel J."/>
            <person name="Turney S."/>
            <person name="Magnuson E."/>
            <person name="Levesque R."/>
            <person name="Greer C."/>
            <person name="Whyte L.G."/>
        </authorList>
    </citation>
    <scope>NUCLEOTIDE SEQUENCE [LARGE SCALE GENOMIC DNA]</scope>
    <source>
        <strain evidence="3 4">S5.1</strain>
    </source>
</reference>
<dbReference type="PANTHER" id="PTHR43593">
    <property type="match status" value="1"/>
</dbReference>
<comment type="caution">
    <text evidence="3">The sequence shown here is derived from an EMBL/GenBank/DDBJ whole genome shotgun (WGS) entry which is preliminary data.</text>
</comment>
<dbReference type="InterPro" id="IPR004104">
    <property type="entry name" value="Gfo/Idh/MocA-like_OxRdtase_C"/>
</dbReference>
<dbReference type="Gene3D" id="3.30.360.10">
    <property type="entry name" value="Dihydrodipicolinate Reductase, domain 2"/>
    <property type="match status" value="1"/>
</dbReference>
<dbReference type="PANTHER" id="PTHR43593:SF1">
    <property type="entry name" value="INOSITOL 2-DEHYDROGENASE"/>
    <property type="match status" value="1"/>
</dbReference>
<dbReference type="GO" id="GO:0000166">
    <property type="term" value="F:nucleotide binding"/>
    <property type="evidence" value="ECO:0007669"/>
    <property type="project" value="InterPro"/>
</dbReference>
<dbReference type="EMBL" id="RCZK01000004">
    <property type="protein sequence ID" value="TPG13151.1"/>
    <property type="molecule type" value="Genomic_DNA"/>
</dbReference>
<dbReference type="InterPro" id="IPR036291">
    <property type="entry name" value="NAD(P)-bd_dom_sf"/>
</dbReference>
<gene>
    <name evidence="3" type="ORF">EAH84_07050</name>
</gene>
<dbReference type="SUPFAM" id="SSF51735">
    <property type="entry name" value="NAD(P)-binding Rossmann-fold domains"/>
    <property type="match status" value="1"/>
</dbReference>
<dbReference type="SUPFAM" id="SSF55347">
    <property type="entry name" value="Glyceraldehyde-3-phosphate dehydrogenase-like, C-terminal domain"/>
    <property type="match status" value="1"/>
</dbReference>
<evidence type="ECO:0000313" key="4">
    <source>
        <dbReference type="Proteomes" id="UP000318413"/>
    </source>
</evidence>
<evidence type="ECO:0000259" key="1">
    <source>
        <dbReference type="Pfam" id="PF01408"/>
    </source>
</evidence>
<name>A0A502CN90_9SPHN</name>
<accession>A0A502CN90</accession>
<dbReference type="Proteomes" id="UP000318413">
    <property type="component" value="Unassembled WGS sequence"/>
</dbReference>
<dbReference type="OrthoDB" id="9815825at2"/>
<evidence type="ECO:0000259" key="2">
    <source>
        <dbReference type="Pfam" id="PF02894"/>
    </source>
</evidence>
<dbReference type="Pfam" id="PF02894">
    <property type="entry name" value="GFO_IDH_MocA_C"/>
    <property type="match status" value="1"/>
</dbReference>